<evidence type="ECO:0000256" key="1">
    <source>
        <dbReference type="SAM" id="MobiDB-lite"/>
    </source>
</evidence>
<dbReference type="AlphaFoldDB" id="R0LQ07"/>
<proteinExistence type="predicted"/>
<feature type="compositionally biased region" description="Low complexity" evidence="1">
    <location>
        <begin position="8"/>
        <end position="41"/>
    </location>
</feature>
<gene>
    <name evidence="2" type="ORF">Anapl_00060</name>
</gene>
<accession>R0LQ07</accession>
<dbReference type="EMBL" id="KB742833">
    <property type="protein sequence ID" value="EOB03815.1"/>
    <property type="molecule type" value="Genomic_DNA"/>
</dbReference>
<feature type="region of interest" description="Disordered" evidence="1">
    <location>
        <begin position="1"/>
        <end position="63"/>
    </location>
</feature>
<organism evidence="2 3">
    <name type="scientific">Anas platyrhynchos</name>
    <name type="common">Mallard</name>
    <name type="synonym">Anas boschas</name>
    <dbReference type="NCBI Taxonomy" id="8839"/>
    <lineage>
        <taxon>Eukaryota</taxon>
        <taxon>Metazoa</taxon>
        <taxon>Chordata</taxon>
        <taxon>Craniata</taxon>
        <taxon>Vertebrata</taxon>
        <taxon>Euteleostomi</taxon>
        <taxon>Archelosauria</taxon>
        <taxon>Archosauria</taxon>
        <taxon>Dinosauria</taxon>
        <taxon>Saurischia</taxon>
        <taxon>Theropoda</taxon>
        <taxon>Coelurosauria</taxon>
        <taxon>Aves</taxon>
        <taxon>Neognathae</taxon>
        <taxon>Galloanserae</taxon>
        <taxon>Anseriformes</taxon>
        <taxon>Anatidae</taxon>
        <taxon>Anatinae</taxon>
        <taxon>Anas</taxon>
    </lineage>
</organism>
<dbReference type="Proteomes" id="UP000296049">
    <property type="component" value="Unassembled WGS sequence"/>
</dbReference>
<protein>
    <submittedName>
        <fullName evidence="2">Uncharacterized protein</fullName>
    </submittedName>
</protein>
<name>R0LQ07_ANAPL</name>
<feature type="non-terminal residue" evidence="2">
    <location>
        <position position="85"/>
    </location>
</feature>
<evidence type="ECO:0000313" key="2">
    <source>
        <dbReference type="EMBL" id="EOB03815.1"/>
    </source>
</evidence>
<sequence length="85" mass="7948">GIALGQLTTTPAPIASTPLPPSATTTSASTPPAAGGVATTADLGTATAVPSADPSTNTFAPALPTTLPVTATIPGITTTSHAPTA</sequence>
<keyword evidence="3" id="KW-1185">Reference proteome</keyword>
<feature type="non-terminal residue" evidence="2">
    <location>
        <position position="1"/>
    </location>
</feature>
<evidence type="ECO:0000313" key="3">
    <source>
        <dbReference type="Proteomes" id="UP000296049"/>
    </source>
</evidence>
<reference evidence="3" key="1">
    <citation type="journal article" date="2013" name="Nat. Genet.">
        <title>The duck genome and transcriptome provide insight into an avian influenza virus reservoir species.</title>
        <authorList>
            <person name="Huang Y."/>
            <person name="Li Y."/>
            <person name="Burt D.W."/>
            <person name="Chen H."/>
            <person name="Zhang Y."/>
            <person name="Qian W."/>
            <person name="Kim H."/>
            <person name="Gan S."/>
            <person name="Zhao Y."/>
            <person name="Li J."/>
            <person name="Yi K."/>
            <person name="Feng H."/>
            <person name="Zhu P."/>
            <person name="Li B."/>
            <person name="Liu Q."/>
            <person name="Fairley S."/>
            <person name="Magor K.E."/>
            <person name="Du Z."/>
            <person name="Hu X."/>
            <person name="Goodman L."/>
            <person name="Tafer H."/>
            <person name="Vignal A."/>
            <person name="Lee T."/>
            <person name="Kim K.W."/>
            <person name="Sheng Z."/>
            <person name="An Y."/>
            <person name="Searle S."/>
            <person name="Herrero J."/>
            <person name="Groenen M.A."/>
            <person name="Crooijmans R.P."/>
            <person name="Faraut T."/>
            <person name="Cai Q."/>
            <person name="Webster R.G."/>
            <person name="Aldridge J.R."/>
            <person name="Warren W.C."/>
            <person name="Bartschat S."/>
            <person name="Kehr S."/>
            <person name="Marz M."/>
            <person name="Stadler P.F."/>
            <person name="Smith J."/>
            <person name="Kraus R.H."/>
            <person name="Zhao Y."/>
            <person name="Ren L."/>
            <person name="Fei J."/>
            <person name="Morisson M."/>
            <person name="Kaiser P."/>
            <person name="Griffin D.K."/>
            <person name="Rao M."/>
            <person name="Pitel F."/>
            <person name="Wang J."/>
            <person name="Li N."/>
        </authorList>
    </citation>
    <scope>NUCLEOTIDE SEQUENCE [LARGE SCALE GENOMIC DNA]</scope>
</reference>